<dbReference type="Pfam" id="PF00578">
    <property type="entry name" value="AhpC-TSA"/>
    <property type="match status" value="1"/>
</dbReference>
<dbReference type="PIRSF" id="PIRSF000239">
    <property type="entry name" value="AHPC"/>
    <property type="match status" value="1"/>
</dbReference>
<dbReference type="FunFam" id="3.30.1020.10:FF:000001">
    <property type="entry name" value="1-Cys peroxiredoxin"/>
    <property type="match status" value="1"/>
</dbReference>
<evidence type="ECO:0000259" key="4">
    <source>
        <dbReference type="Pfam" id="PF00578"/>
    </source>
</evidence>
<accession>A0AAJ7SN78</accession>
<dbReference type="InterPro" id="IPR019479">
    <property type="entry name" value="Peroxiredoxin_C"/>
</dbReference>
<dbReference type="GO" id="GO:0051920">
    <property type="term" value="F:peroxiredoxin activity"/>
    <property type="evidence" value="ECO:0007669"/>
    <property type="project" value="InterPro"/>
</dbReference>
<dbReference type="PANTHER" id="PTHR43503">
    <property type="entry name" value="MCG48959-RELATED"/>
    <property type="match status" value="1"/>
</dbReference>
<evidence type="ECO:0000313" key="6">
    <source>
        <dbReference type="Proteomes" id="UP001318040"/>
    </source>
</evidence>
<organism evidence="6 8">
    <name type="scientific">Petromyzon marinus</name>
    <name type="common">Sea lamprey</name>
    <dbReference type="NCBI Taxonomy" id="7757"/>
    <lineage>
        <taxon>Eukaryota</taxon>
        <taxon>Metazoa</taxon>
        <taxon>Chordata</taxon>
        <taxon>Craniata</taxon>
        <taxon>Vertebrata</taxon>
        <taxon>Cyclostomata</taxon>
        <taxon>Hyperoartia</taxon>
        <taxon>Petromyzontiformes</taxon>
        <taxon>Petromyzontidae</taxon>
        <taxon>Petromyzon</taxon>
    </lineage>
</organism>
<dbReference type="GO" id="GO:0005739">
    <property type="term" value="C:mitochondrion"/>
    <property type="evidence" value="ECO:0007669"/>
    <property type="project" value="TreeGrafter"/>
</dbReference>
<protein>
    <submittedName>
        <fullName evidence="7">Peroxiredoxin-6 isoform X1</fullName>
    </submittedName>
    <submittedName>
        <fullName evidence="8">Peroxiredoxin-6 isoform X2</fullName>
    </submittedName>
</protein>
<keyword evidence="1" id="KW-0575">Peroxidase</keyword>
<keyword evidence="3" id="KW-0560">Oxidoreductase</keyword>
<dbReference type="RefSeq" id="XP_032801482.1">
    <property type="nucleotide sequence ID" value="XM_032945591.1"/>
</dbReference>
<dbReference type="SUPFAM" id="SSF52833">
    <property type="entry name" value="Thioredoxin-like"/>
    <property type="match status" value="1"/>
</dbReference>
<dbReference type="AlphaFoldDB" id="A0AAJ7SN78"/>
<dbReference type="GO" id="GO:0005829">
    <property type="term" value="C:cytosol"/>
    <property type="evidence" value="ECO:0007669"/>
    <property type="project" value="TreeGrafter"/>
</dbReference>
<dbReference type="Proteomes" id="UP001318040">
    <property type="component" value="Unplaced"/>
</dbReference>
<dbReference type="RefSeq" id="XP_032801481.1">
    <property type="nucleotide sequence ID" value="XM_032945590.1"/>
</dbReference>
<proteinExistence type="predicted"/>
<evidence type="ECO:0000259" key="5">
    <source>
        <dbReference type="Pfam" id="PF10417"/>
    </source>
</evidence>
<reference evidence="7 8" key="1">
    <citation type="submission" date="2025-04" db="UniProtKB">
        <authorList>
            <consortium name="RefSeq"/>
        </authorList>
    </citation>
    <scope>IDENTIFICATION</scope>
    <source>
        <tissue evidence="7 8">Sperm</tissue>
    </source>
</reference>
<evidence type="ECO:0000256" key="1">
    <source>
        <dbReference type="ARBA" id="ARBA00022559"/>
    </source>
</evidence>
<dbReference type="InterPro" id="IPR024706">
    <property type="entry name" value="Peroxiredoxin_AhpC-typ"/>
</dbReference>
<dbReference type="PANTHER" id="PTHR43503:SF4">
    <property type="entry name" value="PEROXIREDOXIN-6"/>
    <property type="match status" value="1"/>
</dbReference>
<dbReference type="Gene3D" id="3.40.30.10">
    <property type="entry name" value="Glutaredoxin"/>
    <property type="match status" value="1"/>
</dbReference>
<sequence length="158" mass="17324">MLGLSIDSAESHREWAKDIVAFMGSAPGTALPFPIVADENRRLAVELGMLDPNEVDGRGMPLTARCVFVIGPDKRLKLSILYPATTGRNFDEILRAIDSLQLTAATQSATPVDWKKGERVIVPPNVPDCDLQRLFPHGVETTQLPSGRPYLRYARTGP</sequence>
<dbReference type="InterPro" id="IPR000866">
    <property type="entry name" value="AhpC/TSA"/>
</dbReference>
<name>A0AAJ7SN78_PETMA</name>
<dbReference type="Gene3D" id="3.30.1020.10">
    <property type="entry name" value="Antioxidant, Horf6, Chain A, domain2"/>
    <property type="match status" value="1"/>
</dbReference>
<gene>
    <name evidence="7 8" type="primary">PRDX6</name>
</gene>
<evidence type="ECO:0000256" key="2">
    <source>
        <dbReference type="ARBA" id="ARBA00022862"/>
    </source>
</evidence>
<feature type="domain" description="Peroxiredoxin C-terminal" evidence="5">
    <location>
        <begin position="99"/>
        <end position="127"/>
    </location>
</feature>
<keyword evidence="2" id="KW-0049">Antioxidant</keyword>
<keyword evidence="6" id="KW-1185">Reference proteome</keyword>
<dbReference type="InterPro" id="IPR036249">
    <property type="entry name" value="Thioredoxin-like_sf"/>
</dbReference>
<evidence type="ECO:0000313" key="8">
    <source>
        <dbReference type="RefSeq" id="XP_032801482.1"/>
    </source>
</evidence>
<dbReference type="CTD" id="9588"/>
<dbReference type="Pfam" id="PF10417">
    <property type="entry name" value="1-cysPrx_C"/>
    <property type="match status" value="1"/>
</dbReference>
<dbReference type="GO" id="GO:0045454">
    <property type="term" value="P:cell redox homeostasis"/>
    <property type="evidence" value="ECO:0007669"/>
    <property type="project" value="TreeGrafter"/>
</dbReference>
<feature type="domain" description="Alkyl hydroperoxide reductase subunit C/ Thiol specific antioxidant" evidence="4">
    <location>
        <begin position="2"/>
        <end position="77"/>
    </location>
</feature>
<evidence type="ECO:0000256" key="3">
    <source>
        <dbReference type="ARBA" id="ARBA00023002"/>
    </source>
</evidence>
<evidence type="ECO:0000313" key="7">
    <source>
        <dbReference type="RefSeq" id="XP_032801481.1"/>
    </source>
</evidence>
<dbReference type="KEGG" id="pmrn:116938475"/>